<dbReference type="Pfam" id="PF00572">
    <property type="entry name" value="Ribosomal_L13"/>
    <property type="match status" value="1"/>
</dbReference>
<dbReference type="HAMAP" id="MF_01366">
    <property type="entry name" value="Ribosomal_uL13"/>
    <property type="match status" value="1"/>
</dbReference>
<dbReference type="GO" id="GO:0005762">
    <property type="term" value="C:mitochondrial large ribosomal subunit"/>
    <property type="evidence" value="ECO:0007669"/>
    <property type="project" value="TreeGrafter"/>
</dbReference>
<keyword evidence="2 5" id="KW-0689">Ribosomal protein</keyword>
<evidence type="ECO:0000313" key="5">
    <source>
        <dbReference type="EMBL" id="KAI9638288.1"/>
    </source>
</evidence>
<accession>A0AA38HBL4</accession>
<reference evidence="5" key="1">
    <citation type="journal article" date="2022" name="G3 (Bethesda)">
        <title>High quality genome of the basidiomycete yeast Dioszegia hungarica PDD-24b-2 isolated from cloud water.</title>
        <authorList>
            <person name="Jarrige D."/>
            <person name="Haridas S."/>
            <person name="Bleykasten-Grosshans C."/>
            <person name="Joly M."/>
            <person name="Nadalig T."/>
            <person name="Sancelme M."/>
            <person name="Vuilleumier S."/>
            <person name="Grigoriev I.V."/>
            <person name="Amato P."/>
            <person name="Bringel F."/>
        </authorList>
    </citation>
    <scope>NUCLEOTIDE SEQUENCE</scope>
    <source>
        <strain evidence="5">PDD-24b-2</strain>
    </source>
</reference>
<dbReference type="RefSeq" id="XP_052948065.1">
    <property type="nucleotide sequence ID" value="XM_053092112.1"/>
</dbReference>
<dbReference type="GeneID" id="77731317"/>
<evidence type="ECO:0000256" key="3">
    <source>
        <dbReference type="ARBA" id="ARBA00023274"/>
    </source>
</evidence>
<organism evidence="5 6">
    <name type="scientific">Dioszegia hungarica</name>
    <dbReference type="NCBI Taxonomy" id="4972"/>
    <lineage>
        <taxon>Eukaryota</taxon>
        <taxon>Fungi</taxon>
        <taxon>Dikarya</taxon>
        <taxon>Basidiomycota</taxon>
        <taxon>Agaricomycotina</taxon>
        <taxon>Tremellomycetes</taxon>
        <taxon>Tremellales</taxon>
        <taxon>Bulleribasidiaceae</taxon>
        <taxon>Dioszegia</taxon>
    </lineage>
</organism>
<dbReference type="AlphaFoldDB" id="A0AA38HBL4"/>
<dbReference type="InterPro" id="IPR036899">
    <property type="entry name" value="Ribosomal_uL13_sf"/>
</dbReference>
<name>A0AA38HBL4_9TREE</name>
<feature type="compositionally biased region" description="Polar residues" evidence="4">
    <location>
        <begin position="159"/>
        <end position="171"/>
    </location>
</feature>
<evidence type="ECO:0000256" key="4">
    <source>
        <dbReference type="SAM" id="MobiDB-lite"/>
    </source>
</evidence>
<protein>
    <submittedName>
        <fullName evidence="5">Mitochondrial ribosomal protein L23</fullName>
    </submittedName>
</protein>
<sequence length="171" mass="18782">MSATRGKTSLALTRVWHHASAQDRVLGNLASRIAWVLMGKHKPTYDPAVDAGDYVVVSDALSVRLTGKKAVDKTYKHHSGFIGGLKEVPITRMRERRPEDIIRRAVSGMLPKNTFRQRRLDRLKIYPAEAPESALGNVLKTWREETGGGAFRDGGAVGSESQGASTTETRV</sequence>
<comment type="caution">
    <text evidence="5">The sequence shown here is derived from an EMBL/GenBank/DDBJ whole genome shotgun (WGS) entry which is preliminary data.</text>
</comment>
<evidence type="ECO:0000313" key="6">
    <source>
        <dbReference type="Proteomes" id="UP001164286"/>
    </source>
</evidence>
<dbReference type="InterPro" id="IPR005823">
    <property type="entry name" value="Ribosomal_uL13_bac-type"/>
</dbReference>
<dbReference type="GO" id="GO:0003735">
    <property type="term" value="F:structural constituent of ribosome"/>
    <property type="evidence" value="ECO:0007669"/>
    <property type="project" value="InterPro"/>
</dbReference>
<proteinExistence type="inferred from homology"/>
<gene>
    <name evidence="5" type="ORF">MKK02DRAFT_42678</name>
</gene>
<dbReference type="GO" id="GO:0003729">
    <property type="term" value="F:mRNA binding"/>
    <property type="evidence" value="ECO:0007669"/>
    <property type="project" value="TreeGrafter"/>
</dbReference>
<dbReference type="EMBL" id="JAKWFO010000003">
    <property type="protein sequence ID" value="KAI9638288.1"/>
    <property type="molecule type" value="Genomic_DNA"/>
</dbReference>
<comment type="similarity">
    <text evidence="1">Belongs to the universal ribosomal protein uL13 family.</text>
</comment>
<keyword evidence="3" id="KW-0687">Ribonucleoprotein</keyword>
<evidence type="ECO:0000256" key="2">
    <source>
        <dbReference type="ARBA" id="ARBA00022980"/>
    </source>
</evidence>
<dbReference type="GO" id="GO:0006412">
    <property type="term" value="P:translation"/>
    <property type="evidence" value="ECO:0007669"/>
    <property type="project" value="InterPro"/>
</dbReference>
<dbReference type="NCBIfam" id="TIGR01066">
    <property type="entry name" value="rplM_bact"/>
    <property type="match status" value="1"/>
</dbReference>
<keyword evidence="6" id="KW-1185">Reference proteome</keyword>
<dbReference type="Gene3D" id="3.90.1180.10">
    <property type="entry name" value="Ribosomal protein L13"/>
    <property type="match status" value="1"/>
</dbReference>
<dbReference type="CDD" id="cd00392">
    <property type="entry name" value="Ribosomal_L13"/>
    <property type="match status" value="1"/>
</dbReference>
<dbReference type="PANTHER" id="PTHR11545">
    <property type="entry name" value="RIBOSOMAL PROTEIN L13"/>
    <property type="match status" value="1"/>
</dbReference>
<dbReference type="Proteomes" id="UP001164286">
    <property type="component" value="Unassembled WGS sequence"/>
</dbReference>
<dbReference type="GO" id="GO:0017148">
    <property type="term" value="P:negative regulation of translation"/>
    <property type="evidence" value="ECO:0007669"/>
    <property type="project" value="TreeGrafter"/>
</dbReference>
<dbReference type="PANTHER" id="PTHR11545:SF2">
    <property type="entry name" value="LARGE RIBOSOMAL SUBUNIT PROTEIN UL13M"/>
    <property type="match status" value="1"/>
</dbReference>
<dbReference type="SUPFAM" id="SSF52161">
    <property type="entry name" value="Ribosomal protein L13"/>
    <property type="match status" value="1"/>
</dbReference>
<evidence type="ECO:0000256" key="1">
    <source>
        <dbReference type="ARBA" id="ARBA00006227"/>
    </source>
</evidence>
<feature type="region of interest" description="Disordered" evidence="4">
    <location>
        <begin position="149"/>
        <end position="171"/>
    </location>
</feature>
<dbReference type="InterPro" id="IPR005822">
    <property type="entry name" value="Ribosomal_uL13"/>
</dbReference>